<proteinExistence type="predicted"/>
<accession>E4WL82</accession>
<reference evidence="1" key="1">
    <citation type="submission" date="2009-11" db="EMBL/GenBank/DDBJ databases">
        <title>Identification of virulence genes in Photobacterium damselae subsp. damselae by Supression Subtractive hybridization: damselysin toxin is encoded on a large conjugative plasmid.</title>
        <authorList>
            <person name="Rivas A.J."/>
            <person name="Lemos M.L."/>
            <person name="Osorio C.R."/>
        </authorList>
    </citation>
    <scope>NUCLEOTIDE SEQUENCE [LARGE SCALE GENOMIC DNA]</scope>
    <source>
        <strain evidence="1">RM71</strain>
        <plasmid evidence="1">pPHDD1</plasmid>
    </source>
</reference>
<organism evidence="1">
    <name type="scientific">Photobacterium damselae subsp. damselae</name>
    <name type="common">Listonella damsela</name>
    <dbReference type="NCBI Taxonomy" id="85581"/>
    <lineage>
        <taxon>Bacteria</taxon>
        <taxon>Pseudomonadati</taxon>
        <taxon>Pseudomonadota</taxon>
        <taxon>Gammaproteobacteria</taxon>
        <taxon>Vibrionales</taxon>
        <taxon>Vibrionaceae</taxon>
        <taxon>Photobacterium</taxon>
    </lineage>
</organism>
<sequence length="40" mass="4303">MGFINRALQAGPEALAALETMSKLNPNTHKRGFVMSLSSL</sequence>
<dbReference type="AlphaFoldDB" id="E4WL82"/>
<dbReference type="EMBL" id="FN597600">
    <property type="protein sequence ID" value="CBX86800.1"/>
    <property type="molecule type" value="Genomic_DNA"/>
</dbReference>
<evidence type="ECO:0000313" key="1">
    <source>
        <dbReference type="EMBL" id="CBX86800.1"/>
    </source>
</evidence>
<name>E4WL82_PHODD</name>
<keyword evidence="1" id="KW-0614">Plasmid</keyword>
<gene>
    <name evidence="1" type="primary">orf31</name>
</gene>
<geneLocation type="plasmid" evidence="1">
    <name>pPHDD1</name>
</geneLocation>
<protein>
    <submittedName>
        <fullName evidence="1">Uncharacterized protein</fullName>
    </submittedName>
</protein>